<dbReference type="Proteomes" id="UP000078227">
    <property type="component" value="Chromosome"/>
</dbReference>
<dbReference type="EMBL" id="CP014007">
    <property type="protein sequence ID" value="ANI81558.1"/>
    <property type="molecule type" value="Genomic_DNA"/>
</dbReference>
<gene>
    <name evidence="5" type="ORF">AWR26_05105</name>
    <name evidence="6" type="ORF">SAMN05216286_3288</name>
</gene>
<dbReference type="InterPro" id="IPR009057">
    <property type="entry name" value="Homeodomain-like_sf"/>
</dbReference>
<dbReference type="RefSeq" id="WP_082934074.1">
    <property type="nucleotide sequence ID" value="NZ_CP014007.2"/>
</dbReference>
<dbReference type="GO" id="GO:0003700">
    <property type="term" value="F:DNA-binding transcription factor activity"/>
    <property type="evidence" value="ECO:0007669"/>
    <property type="project" value="InterPro"/>
</dbReference>
<dbReference type="PROSITE" id="PS00041">
    <property type="entry name" value="HTH_ARAC_FAMILY_1"/>
    <property type="match status" value="1"/>
</dbReference>
<dbReference type="EMBL" id="FOKO01000004">
    <property type="protein sequence ID" value="SFC80550.1"/>
    <property type="molecule type" value="Genomic_DNA"/>
</dbReference>
<evidence type="ECO:0000313" key="8">
    <source>
        <dbReference type="Proteomes" id="UP000182314"/>
    </source>
</evidence>
<evidence type="ECO:0000256" key="2">
    <source>
        <dbReference type="ARBA" id="ARBA00023125"/>
    </source>
</evidence>
<evidence type="ECO:0000256" key="3">
    <source>
        <dbReference type="ARBA" id="ARBA00023163"/>
    </source>
</evidence>
<reference evidence="6 8" key="1">
    <citation type="submission" date="2016-10" db="EMBL/GenBank/DDBJ databases">
        <authorList>
            <person name="Varghese N."/>
            <person name="Submissions S."/>
        </authorList>
    </citation>
    <scope>NUCLEOTIDE SEQUENCE [LARGE SCALE GENOMIC DNA]</scope>
    <source>
        <strain evidence="6 8">CGMCC 1.7012</strain>
    </source>
</reference>
<organism evidence="6 8">
    <name type="scientific">Kosakonia oryzae</name>
    <dbReference type="NCBI Taxonomy" id="497725"/>
    <lineage>
        <taxon>Bacteria</taxon>
        <taxon>Pseudomonadati</taxon>
        <taxon>Pseudomonadota</taxon>
        <taxon>Gammaproteobacteria</taxon>
        <taxon>Enterobacterales</taxon>
        <taxon>Enterobacteriaceae</taxon>
        <taxon>Kosakonia</taxon>
    </lineage>
</organism>
<dbReference type="PANTHER" id="PTHR47894">
    <property type="entry name" value="HTH-TYPE TRANSCRIPTIONAL REGULATOR GADX"/>
    <property type="match status" value="1"/>
</dbReference>
<dbReference type="KEGG" id="kor:AWR26_05105"/>
<accession>A0AA94H500</accession>
<keyword evidence="7" id="KW-1185">Reference proteome</keyword>
<keyword evidence="2 6" id="KW-0238">DNA-binding</keyword>
<evidence type="ECO:0000256" key="1">
    <source>
        <dbReference type="ARBA" id="ARBA00023015"/>
    </source>
</evidence>
<sequence>MLQPPMVEIESHELLNIQPVGDLPFFAPRLINRDNLCSLSRPLLRNRQSTSDFYFPQATLIIILSGSLVLHTAHSTQILTPSTSACLIAQDTCIDIEKYPDSDGQPFQSLFLTISANVIREFARRYTDVISRVSSVTEIAIIPLKKALIDSLFTLQTSLNRPELDDNRLALRLLDLLLVLAEHGHCFLPLAKRSVTLQLRELLQKAPEQHWTAKEAGKRLAMSESTLRRRLSSENSRFETLLLETRMMHAMFLLQTTAFTLQEVAEQCGYLSYARFAEQFKKRFSMPPSRVR</sequence>
<dbReference type="GO" id="GO:0005829">
    <property type="term" value="C:cytosol"/>
    <property type="evidence" value="ECO:0007669"/>
    <property type="project" value="TreeGrafter"/>
</dbReference>
<dbReference type="SUPFAM" id="SSF46689">
    <property type="entry name" value="Homeodomain-like"/>
    <property type="match status" value="1"/>
</dbReference>
<dbReference type="Pfam" id="PF22200">
    <property type="entry name" value="ExsA_N"/>
    <property type="match status" value="1"/>
</dbReference>
<feature type="domain" description="HTH araC/xylS-type" evidence="4">
    <location>
        <begin position="197"/>
        <end position="292"/>
    </location>
</feature>
<name>A0AA94H500_9ENTR</name>
<evidence type="ECO:0000313" key="6">
    <source>
        <dbReference type="EMBL" id="SFC80550.1"/>
    </source>
</evidence>
<dbReference type="InterPro" id="IPR054015">
    <property type="entry name" value="ExsA-like_N"/>
</dbReference>
<keyword evidence="1" id="KW-0805">Transcription regulation</keyword>
<evidence type="ECO:0000259" key="4">
    <source>
        <dbReference type="PROSITE" id="PS01124"/>
    </source>
</evidence>
<dbReference type="SMART" id="SM00342">
    <property type="entry name" value="HTH_ARAC"/>
    <property type="match status" value="1"/>
</dbReference>
<dbReference type="PANTHER" id="PTHR47894:SF4">
    <property type="entry name" value="HTH-TYPE TRANSCRIPTIONAL REGULATOR GADX"/>
    <property type="match status" value="1"/>
</dbReference>
<reference evidence="5 7" key="2">
    <citation type="submission" date="2021-03" db="EMBL/GenBank/DDBJ databases">
        <authorList>
            <person name="Li Y."/>
            <person name="Li S."/>
            <person name="Chen M."/>
            <person name="Peng G."/>
            <person name="Tan Z."/>
            <person name="An Q."/>
        </authorList>
    </citation>
    <scope>NUCLEOTIDE SEQUENCE [LARGE SCALE GENOMIC DNA]</scope>
    <source>
        <strain evidence="5 7">Ola 51</strain>
    </source>
</reference>
<protein>
    <submittedName>
        <fullName evidence="6">AraC-type DNA-binding protein</fullName>
    </submittedName>
    <submittedName>
        <fullName evidence="5">Helix-turn-helix transcriptional regulator</fullName>
    </submittedName>
</protein>
<evidence type="ECO:0000313" key="5">
    <source>
        <dbReference type="EMBL" id="ANI81558.1"/>
    </source>
</evidence>
<evidence type="ECO:0000313" key="7">
    <source>
        <dbReference type="Proteomes" id="UP000078227"/>
    </source>
</evidence>
<dbReference type="GO" id="GO:0000976">
    <property type="term" value="F:transcription cis-regulatory region binding"/>
    <property type="evidence" value="ECO:0007669"/>
    <property type="project" value="TreeGrafter"/>
</dbReference>
<keyword evidence="3" id="KW-0804">Transcription</keyword>
<dbReference type="Pfam" id="PF12833">
    <property type="entry name" value="HTH_18"/>
    <property type="match status" value="1"/>
</dbReference>
<dbReference type="Proteomes" id="UP000182314">
    <property type="component" value="Unassembled WGS sequence"/>
</dbReference>
<dbReference type="PROSITE" id="PS01124">
    <property type="entry name" value="HTH_ARAC_FAMILY_2"/>
    <property type="match status" value="1"/>
</dbReference>
<dbReference type="AlphaFoldDB" id="A0AA94H500"/>
<dbReference type="InterPro" id="IPR018062">
    <property type="entry name" value="HTH_AraC-typ_CS"/>
</dbReference>
<proteinExistence type="predicted"/>
<dbReference type="InterPro" id="IPR018060">
    <property type="entry name" value="HTH_AraC"/>
</dbReference>
<dbReference type="Gene3D" id="1.10.10.60">
    <property type="entry name" value="Homeodomain-like"/>
    <property type="match status" value="1"/>
</dbReference>